<proteinExistence type="inferred from homology"/>
<evidence type="ECO:0000256" key="3">
    <source>
        <dbReference type="ARBA" id="ARBA00022741"/>
    </source>
</evidence>
<evidence type="ECO:0000256" key="2">
    <source>
        <dbReference type="ARBA" id="ARBA00022598"/>
    </source>
</evidence>
<dbReference type="Pfam" id="PF13193">
    <property type="entry name" value="AMP-binding_C"/>
    <property type="match status" value="1"/>
</dbReference>
<protein>
    <submittedName>
        <fullName evidence="8">Acetoacetate--CoA ligase</fullName>
        <ecNumber evidence="8">6.2.1.16</ecNumber>
    </submittedName>
</protein>
<comment type="similarity">
    <text evidence="1">Belongs to the ATP-dependent AMP-binding enzyme family.</text>
</comment>
<feature type="domain" description="AMP-dependent synthetase/ligase" evidence="5">
    <location>
        <begin position="102"/>
        <end position="481"/>
    </location>
</feature>
<dbReference type="PROSITE" id="PS00455">
    <property type="entry name" value="AMP_BINDING"/>
    <property type="match status" value="1"/>
</dbReference>
<feature type="domain" description="Acetyl-coenzyme A synthetase N-terminal" evidence="7">
    <location>
        <begin position="42"/>
        <end position="95"/>
    </location>
</feature>
<dbReference type="SUPFAM" id="SSF56801">
    <property type="entry name" value="Acetyl-CoA synthetase-like"/>
    <property type="match status" value="1"/>
</dbReference>
<evidence type="ECO:0000256" key="1">
    <source>
        <dbReference type="ARBA" id="ARBA00006432"/>
    </source>
</evidence>
<feature type="domain" description="AMP-binding enzyme C-terminal" evidence="6">
    <location>
        <begin position="548"/>
        <end position="623"/>
    </location>
</feature>
<dbReference type="Pfam" id="PF00501">
    <property type="entry name" value="AMP-binding"/>
    <property type="match status" value="1"/>
</dbReference>
<evidence type="ECO:0000313" key="9">
    <source>
        <dbReference type="Proteomes" id="UP000662986"/>
    </source>
</evidence>
<dbReference type="InterPro" id="IPR000873">
    <property type="entry name" value="AMP-dep_synth/lig_dom"/>
</dbReference>
<keyword evidence="9" id="KW-1185">Reference proteome</keyword>
<evidence type="ECO:0000259" key="5">
    <source>
        <dbReference type="Pfam" id="PF00501"/>
    </source>
</evidence>
<dbReference type="InterPro" id="IPR020845">
    <property type="entry name" value="AMP-binding_CS"/>
</dbReference>
<dbReference type="NCBIfam" id="TIGR01217">
    <property type="entry name" value="ac_ac_CoA_syn"/>
    <property type="match status" value="1"/>
</dbReference>
<accession>A0A974W9H0</accession>
<evidence type="ECO:0000256" key="4">
    <source>
        <dbReference type="ARBA" id="ARBA00022840"/>
    </source>
</evidence>
<gene>
    <name evidence="8" type="ORF">JWS13_36610</name>
</gene>
<dbReference type="InterPro" id="IPR045851">
    <property type="entry name" value="AMP-bd_C_sf"/>
</dbReference>
<dbReference type="Proteomes" id="UP000662986">
    <property type="component" value="Chromosome"/>
</dbReference>
<dbReference type="Pfam" id="PF16177">
    <property type="entry name" value="ACAS_N"/>
    <property type="match status" value="1"/>
</dbReference>
<dbReference type="EMBL" id="CP070619">
    <property type="protein sequence ID" value="QSE93733.1"/>
    <property type="molecule type" value="Genomic_DNA"/>
</dbReference>
<keyword evidence="2 8" id="KW-0436">Ligase</keyword>
<dbReference type="InterPro" id="IPR032387">
    <property type="entry name" value="ACAS_N"/>
</dbReference>
<dbReference type="InterPro" id="IPR005914">
    <property type="entry name" value="Acac_CoA_synth"/>
</dbReference>
<evidence type="ECO:0000259" key="6">
    <source>
        <dbReference type="Pfam" id="PF13193"/>
    </source>
</evidence>
<keyword evidence="3" id="KW-0547">Nucleotide-binding</keyword>
<dbReference type="PANTHER" id="PTHR42921">
    <property type="entry name" value="ACETOACETYL-COA SYNTHETASE"/>
    <property type="match status" value="1"/>
</dbReference>
<dbReference type="NCBIfam" id="NF002937">
    <property type="entry name" value="PRK03584.1"/>
    <property type="match status" value="1"/>
</dbReference>
<keyword evidence="4" id="KW-0067">ATP-binding</keyword>
<evidence type="ECO:0000259" key="7">
    <source>
        <dbReference type="Pfam" id="PF16177"/>
    </source>
</evidence>
<dbReference type="Gene3D" id="3.40.50.12780">
    <property type="entry name" value="N-terminal domain of ligase-like"/>
    <property type="match status" value="1"/>
</dbReference>
<dbReference type="EC" id="6.2.1.16" evidence="8"/>
<dbReference type="RefSeq" id="WP_206010219.1">
    <property type="nucleotide sequence ID" value="NZ_CP070619.1"/>
</dbReference>
<name>A0A974W9H0_9NOCA</name>
<reference evidence="8 9" key="2">
    <citation type="journal article" date="2022" name="Arch. Microbiol.">
        <title>Rhodococcus pseudokoreensis sp. nov. isolated from the rhizosphere of young M26 apple rootstocks.</title>
        <authorList>
            <person name="Kampfer P."/>
            <person name="Glaeser S.P."/>
            <person name="Blom J."/>
            <person name="Wolf J."/>
            <person name="Benning S."/>
            <person name="Schloter M."/>
            <person name="Neumann-Schaal M."/>
        </authorList>
    </citation>
    <scope>NUCLEOTIDE SEQUENCE [LARGE SCALE GENOMIC DNA]</scope>
    <source>
        <strain evidence="8 9">R79</strain>
    </source>
</reference>
<dbReference type="GO" id="GO:0030729">
    <property type="term" value="F:acetoacetate-CoA ligase activity"/>
    <property type="evidence" value="ECO:0007669"/>
    <property type="project" value="UniProtKB-EC"/>
</dbReference>
<sequence>MQSADSPGGILWSPDSAERADTTLTRFVEYVRDARGVEVDDYEELWQWSVTDLEGFWSSVWDFFGIDSESDYDAVLLDDQMPGTRWFPGARINFARVLLDRGDPDAVAIVAAEESGVVRTLTRSELREQVLTLAAELEALAVGSGDVVVGYLPNTAESVIAFLAAATLGATWASVGQDYAPDAVVDRFSQLSPKVLIAADGYIYAGRQHSRIDAVGQIAAGLPSVTDVIVVQRTSTDNTSARTRLDGTVQAWHDWDAAIARREARSGFTDVDFDHPLWVLFSSGTTGRPKGLVHGHGGIMIETVKQMGLHWNLTPDDRVLWYTSTSWMMWNMQVAVLLSGASIVCYNGAPTYPCTDSLWKLVADTGATFLGTSPGYLQTCADADVHPKAEHPLSRLRAIGCTGAPLSEHLYRWAHDEVGDIPLWSMSGGTDIAGALVGAVPTRPVRVGRISGRCLGVAVETWDMNGNPVRGTVGDLVVTRPLPNMPVALWNDPDGAKYHDAYFDTYPGVWRQGDWATIYEDGTVAVHGRSDSTLNRNGVRMGSADIYSAVEALPEISEALVVGVEEADGSYWMPLFVVLHAGHTLDEILIGKICSTIRDHVSPRHVPDDVLEVTGIPHTRTGKKIEVPLKRVLQGARVEDVVNPDGIDDPSLLGFFERLAEVRQTNYATAP</sequence>
<organism evidence="8 9">
    <name type="scientific">Rhodococcus pseudokoreensis</name>
    <dbReference type="NCBI Taxonomy" id="2811421"/>
    <lineage>
        <taxon>Bacteria</taxon>
        <taxon>Bacillati</taxon>
        <taxon>Actinomycetota</taxon>
        <taxon>Actinomycetes</taxon>
        <taxon>Mycobacteriales</taxon>
        <taxon>Nocardiaceae</taxon>
        <taxon>Rhodococcus</taxon>
    </lineage>
</organism>
<dbReference type="InterPro" id="IPR042099">
    <property type="entry name" value="ANL_N_sf"/>
</dbReference>
<dbReference type="PANTHER" id="PTHR42921:SF1">
    <property type="entry name" value="ACETOACETYL-COA SYNTHETASE"/>
    <property type="match status" value="1"/>
</dbReference>
<dbReference type="Gene3D" id="3.30.300.30">
    <property type="match status" value="1"/>
</dbReference>
<evidence type="ECO:0000313" key="8">
    <source>
        <dbReference type="EMBL" id="QSE93733.1"/>
    </source>
</evidence>
<dbReference type="InterPro" id="IPR025110">
    <property type="entry name" value="AMP-bd_C"/>
</dbReference>
<reference evidence="8 9" key="1">
    <citation type="journal article" date="2021" name="Microbiol. Resour. Announc.">
        <title>Complete Genome Sequences of Two Rhodococcus sp. Strains with Large and Linear Chromosomes, Isolated from Apple Rhizosphere.</title>
        <authorList>
            <person name="Benning S."/>
            <person name="Brugnone N."/>
            <person name="Siani R."/>
            <person name="Kublik S."/>
            <person name="Schloter M."/>
            <person name="Rad V."/>
        </authorList>
    </citation>
    <scope>NUCLEOTIDE SEQUENCE [LARGE SCALE GENOMIC DNA]</scope>
    <source>
        <strain evidence="8 9">R79</strain>
    </source>
</reference>